<comment type="caution">
    <text evidence="1">The sequence shown here is derived from an EMBL/GenBank/DDBJ whole genome shotgun (WGS) entry which is preliminary data.</text>
</comment>
<dbReference type="EMBL" id="DAAQYE010000027">
    <property type="protein sequence ID" value="HAE1359775.1"/>
    <property type="molecule type" value="Genomic_DNA"/>
</dbReference>
<dbReference type="RefSeq" id="WP_023237476.1">
    <property type="nucleotide sequence ID" value="NZ_JALSDZ010000001.1"/>
</dbReference>
<reference evidence="1" key="1">
    <citation type="journal article" date="2018" name="Genome Biol.">
        <title>SKESA: strategic k-mer extension for scrupulous assemblies.</title>
        <authorList>
            <person name="Souvorov A."/>
            <person name="Agarwala R."/>
            <person name="Lipman D.J."/>
        </authorList>
    </citation>
    <scope>NUCLEOTIDE SEQUENCE</scope>
    <source>
        <strain evidence="1">Salmonella enterica</strain>
    </source>
</reference>
<reference evidence="1" key="2">
    <citation type="submission" date="2019-10" db="EMBL/GenBank/DDBJ databases">
        <authorList>
            <consortium name="NCBI Pathogen Detection Project"/>
        </authorList>
    </citation>
    <scope>NUCLEOTIDE SEQUENCE</scope>
    <source>
        <strain evidence="1">Salmonella enterica</strain>
    </source>
</reference>
<name>A0A3R0SGI2_SALET</name>
<sequence length="110" mass="12801">MSTDKRRYGVFVINPETDSDNPDTMYCNAYLKPLSIFPSTALANDKRRSLINILNKSNDKRKVVVRTMLDLVDVEIYKQEQIASKNDKVEAEKDNRYEILKKLMIKNNSK</sequence>
<organism evidence="1">
    <name type="scientific">Salmonella enterica I</name>
    <dbReference type="NCBI Taxonomy" id="59201"/>
    <lineage>
        <taxon>Bacteria</taxon>
        <taxon>Pseudomonadati</taxon>
        <taxon>Pseudomonadota</taxon>
        <taxon>Gammaproteobacteria</taxon>
        <taxon>Enterobacterales</taxon>
        <taxon>Enterobacteriaceae</taxon>
        <taxon>Salmonella</taxon>
    </lineage>
</organism>
<accession>A0A3R0SGI2</accession>
<gene>
    <name evidence="1" type="ORF">G2988_20260</name>
</gene>
<proteinExistence type="predicted"/>
<protein>
    <submittedName>
        <fullName evidence="1">Uncharacterized protein</fullName>
    </submittedName>
</protein>
<evidence type="ECO:0000313" key="1">
    <source>
        <dbReference type="EMBL" id="HAE1359775.1"/>
    </source>
</evidence>
<dbReference type="AlphaFoldDB" id="A0A3R0SGI2"/>